<dbReference type="GeneID" id="92183522"/>
<evidence type="ECO:0000313" key="3">
    <source>
        <dbReference type="EMBL" id="KAK8845549.1"/>
    </source>
</evidence>
<dbReference type="InterPro" id="IPR029154">
    <property type="entry name" value="HIBADH-like_NADP-bd"/>
</dbReference>
<evidence type="ECO:0000259" key="2">
    <source>
        <dbReference type="Pfam" id="PF14833"/>
    </source>
</evidence>
<evidence type="ECO:0000313" key="4">
    <source>
        <dbReference type="Proteomes" id="UP001388673"/>
    </source>
</evidence>
<dbReference type="PANTHER" id="PTHR43060:SF17">
    <property type="entry name" value="L-THREONATE DEHYDROGENASE"/>
    <property type="match status" value="1"/>
</dbReference>
<dbReference type="EMBL" id="JBCAWK010000012">
    <property type="protein sequence ID" value="KAK8845549.1"/>
    <property type="molecule type" value="Genomic_DNA"/>
</dbReference>
<dbReference type="RefSeq" id="XP_066800357.1">
    <property type="nucleotide sequence ID" value="XM_066949349.1"/>
</dbReference>
<dbReference type="PANTHER" id="PTHR43060">
    <property type="entry name" value="3-HYDROXYISOBUTYRATE DEHYDROGENASE-LIKE 1, MITOCHONDRIAL-RELATED"/>
    <property type="match status" value="1"/>
</dbReference>
<protein>
    <recommendedName>
        <fullName evidence="5">3-hydroxyisobutyrate dehydrogenase</fullName>
    </recommendedName>
</protein>
<gene>
    <name evidence="3" type="ORF">IAR55_006264</name>
</gene>
<feature type="domain" description="6-phosphogluconate dehydrogenase NADP-binding" evidence="1">
    <location>
        <begin position="8"/>
        <end position="162"/>
    </location>
</feature>
<evidence type="ECO:0008006" key="5">
    <source>
        <dbReference type="Google" id="ProtNLM"/>
    </source>
</evidence>
<dbReference type="KEGG" id="kne:92183522"/>
<organism evidence="3 4">
    <name type="scientific">Kwoniella newhampshirensis</name>
    <dbReference type="NCBI Taxonomy" id="1651941"/>
    <lineage>
        <taxon>Eukaryota</taxon>
        <taxon>Fungi</taxon>
        <taxon>Dikarya</taxon>
        <taxon>Basidiomycota</taxon>
        <taxon>Agaricomycotina</taxon>
        <taxon>Tremellomycetes</taxon>
        <taxon>Tremellales</taxon>
        <taxon>Cryptococcaceae</taxon>
        <taxon>Kwoniella</taxon>
    </lineage>
</organism>
<feature type="domain" description="6-phosphogluconate dehydrogenase NADP-binding" evidence="1">
    <location>
        <begin position="331"/>
        <end position="488"/>
    </location>
</feature>
<proteinExistence type="predicted"/>
<dbReference type="InterPro" id="IPR036291">
    <property type="entry name" value="NAD(P)-bd_dom_sf"/>
</dbReference>
<evidence type="ECO:0000259" key="1">
    <source>
        <dbReference type="Pfam" id="PF03446"/>
    </source>
</evidence>
<dbReference type="SUPFAM" id="SSF51735">
    <property type="entry name" value="NAD(P)-binding Rossmann-fold domains"/>
    <property type="match status" value="2"/>
</dbReference>
<dbReference type="Pfam" id="PF14833">
    <property type="entry name" value="NAD_binding_11"/>
    <property type="match status" value="2"/>
</dbReference>
<dbReference type="Gene3D" id="3.40.50.720">
    <property type="entry name" value="NAD(P)-binding Rossmann-like Domain"/>
    <property type="match status" value="2"/>
</dbReference>
<reference evidence="3 4" key="1">
    <citation type="journal article" date="2024" name="bioRxiv">
        <title>Comparative genomics of Cryptococcus and Kwoniella reveals pathogenesis evolution and contrasting karyotype dynamics via intercentromeric recombination or chromosome fusion.</title>
        <authorList>
            <person name="Coelho M.A."/>
            <person name="David-Palma M."/>
            <person name="Shea T."/>
            <person name="Bowers K."/>
            <person name="McGinley-Smith S."/>
            <person name="Mohammad A.W."/>
            <person name="Gnirke A."/>
            <person name="Yurkov A.M."/>
            <person name="Nowrousian M."/>
            <person name="Sun S."/>
            <person name="Cuomo C.A."/>
            <person name="Heitman J."/>
        </authorList>
    </citation>
    <scope>NUCLEOTIDE SEQUENCE [LARGE SCALE GENOMIC DNA]</scope>
    <source>
        <strain evidence="3 4">CBS 13917</strain>
    </source>
</reference>
<comment type="caution">
    <text evidence="3">The sequence shown here is derived from an EMBL/GenBank/DDBJ whole genome shotgun (WGS) entry which is preliminary data.</text>
</comment>
<accession>A0AAW0YV26</accession>
<keyword evidence="4" id="KW-1185">Reference proteome</keyword>
<dbReference type="InterPro" id="IPR013328">
    <property type="entry name" value="6PGD_dom2"/>
</dbReference>
<name>A0AAW0YV26_9TREE</name>
<feature type="domain" description="3-hydroxyisobutyrate dehydrogenase-like NAD-binding" evidence="2">
    <location>
        <begin position="178"/>
        <end position="289"/>
    </location>
</feature>
<dbReference type="SUPFAM" id="SSF48179">
    <property type="entry name" value="6-phosphogluconate dehydrogenase C-terminal domain-like"/>
    <property type="match status" value="2"/>
</dbReference>
<sequence>MTASKPAVGWIGLGAMGSGMAASLVSQGFKVKAYDVYPPSLEAVAKAGATPFKTPAEAATNVQVLGLMVVNAYQVDDVLFGAGRVAEVLEDGASIICFSTVPPSFLVTVKERLDALGKNIGLCDSPVSGGSTRAASGELAIMTSGTPSSISTAGPVFDALTRQPVGALTVVGDKVGLASDFKLINQVFCAVQIASQAEALALAKNMGLNPRLVYNLIKGASGDSFMFGHRGPWSLNHDGVPKSAMTIISKDIGIVMDEAREHTFPAPVCAVAEQLFTAAIGAGLVREDDGLVSKLWERFGGQPIAETGTVEDEEEKAKELDITPNQKAGKVLFVGLGAMGGPMATALHKAGIDVTGFDLTLEAMDRFSAQGGKVTSDAVQAAKDVDTVLLVTVTALQAEAALFGAEGASGISSALPEGSTVILCSTIAPADAVKLQGLLDKQQKGLQLVDAPISGGPSRSATGDLTIMASGSNEALSKASIVLQALSGQAGNKSNLHFIPGGVGNGSKVKAVNQLLAGIHLAVAAEGFAFAKRKGMDLQTVFGVVSKGAASSYMMLDRVPRMFKREEATVHSATSTFVKDLSIVLAEAKRCNTPLFLGQAALQQFTIACANGLANEDDSSLGRLWENMGVILKSQT</sequence>
<dbReference type="GO" id="GO:0050661">
    <property type="term" value="F:NADP binding"/>
    <property type="evidence" value="ECO:0007669"/>
    <property type="project" value="InterPro"/>
</dbReference>
<dbReference type="InterPro" id="IPR006115">
    <property type="entry name" value="6PGDH_NADP-bd"/>
</dbReference>
<feature type="domain" description="3-hydroxyisobutyrate dehydrogenase-like NAD-binding" evidence="2">
    <location>
        <begin position="504"/>
        <end position="624"/>
    </location>
</feature>
<dbReference type="Proteomes" id="UP001388673">
    <property type="component" value="Unassembled WGS sequence"/>
</dbReference>
<dbReference type="AlphaFoldDB" id="A0AAW0YV26"/>
<dbReference type="GO" id="GO:0051287">
    <property type="term" value="F:NAD binding"/>
    <property type="evidence" value="ECO:0007669"/>
    <property type="project" value="InterPro"/>
</dbReference>
<dbReference type="Gene3D" id="1.10.1040.10">
    <property type="entry name" value="N-(1-d-carboxylethyl)-l-norvaline Dehydrogenase, domain 2"/>
    <property type="match status" value="2"/>
</dbReference>
<dbReference type="Pfam" id="PF03446">
    <property type="entry name" value="NAD_binding_2"/>
    <property type="match status" value="2"/>
</dbReference>
<dbReference type="InterPro" id="IPR008927">
    <property type="entry name" value="6-PGluconate_DH-like_C_sf"/>
</dbReference>